<evidence type="ECO:0000256" key="1">
    <source>
        <dbReference type="ARBA" id="ARBA00007223"/>
    </source>
</evidence>
<dbReference type="InterPro" id="IPR024055">
    <property type="entry name" value="TIF2_asu_C"/>
</dbReference>
<dbReference type="Gene3D" id="2.40.50.140">
    <property type="entry name" value="Nucleic acid-binding proteins"/>
    <property type="match status" value="1"/>
</dbReference>
<dbReference type="SUPFAM" id="SSF110993">
    <property type="entry name" value="eIF-2-alpha, C-terminal domain"/>
    <property type="match status" value="1"/>
</dbReference>
<feature type="region of interest" description="Disordered" evidence="4">
    <location>
        <begin position="98"/>
        <end position="122"/>
    </location>
</feature>
<sequence length="306" mass="35179">MELPARLYPAEFPEVGDIVIARITKIDESAIYCQLLEYEREGMIPLNEISRRKVRNIRQFVRVDAQEYLEVIEVNSEKGYVDLSRKQVTGTLAASLRSAKVHKPTSGNKPESPTFNKSRSKETVPWSASVSGAGAQPRITDKQEEYKTKYIMVKRVNTFFYRWSIKTDIDLVTTILWSLYDRECENVYEKVYTLSNWIDRVPTNYRDEIQEDYTKLFEKKPEKLEVTFEMVCYSPKGIIALQEAIDEGLKHSTEDAPLQCLYTGKTGQVGNIFQLSTFSNTDTALQKAVSTIKESLSQYQSKFVIV</sequence>
<dbReference type="FunFam" id="2.40.50.140:FF:000015">
    <property type="entry name" value="Eukaryotic translation initiation factor 2 subunit alpha"/>
    <property type="match status" value="1"/>
</dbReference>
<name>A0A481YWF1_9VIRU</name>
<dbReference type="InterPro" id="IPR012340">
    <property type="entry name" value="NA-bd_OB-fold"/>
</dbReference>
<evidence type="ECO:0000313" key="6">
    <source>
        <dbReference type="EMBL" id="QBK87221.1"/>
    </source>
</evidence>
<evidence type="ECO:0000256" key="3">
    <source>
        <dbReference type="ARBA" id="ARBA00022917"/>
    </source>
</evidence>
<evidence type="ECO:0000259" key="5">
    <source>
        <dbReference type="PROSITE" id="PS50126"/>
    </source>
</evidence>
<proteinExistence type="inferred from homology"/>
<dbReference type="InterPro" id="IPR011488">
    <property type="entry name" value="TIF_2_asu"/>
</dbReference>
<dbReference type="PROSITE" id="PS50126">
    <property type="entry name" value="S1"/>
    <property type="match status" value="1"/>
</dbReference>
<dbReference type="EMBL" id="MK500346">
    <property type="protein sequence ID" value="QBK87221.1"/>
    <property type="molecule type" value="Genomic_DNA"/>
</dbReference>
<dbReference type="InterPro" id="IPR044126">
    <property type="entry name" value="S1_IF2_alpha"/>
</dbReference>
<comment type="similarity">
    <text evidence="1">Belongs to the eIF-2-alpha family.</text>
</comment>
<organism evidence="6">
    <name type="scientific">Marseillevirus LCMAC201</name>
    <dbReference type="NCBI Taxonomy" id="2506605"/>
    <lineage>
        <taxon>Viruses</taxon>
        <taxon>Varidnaviria</taxon>
        <taxon>Bamfordvirae</taxon>
        <taxon>Nucleocytoviricota</taxon>
        <taxon>Megaviricetes</taxon>
        <taxon>Pimascovirales</taxon>
        <taxon>Pimascovirales incertae sedis</taxon>
        <taxon>Marseilleviridae</taxon>
    </lineage>
</organism>
<dbReference type="GO" id="GO:0003723">
    <property type="term" value="F:RNA binding"/>
    <property type="evidence" value="ECO:0007669"/>
    <property type="project" value="InterPro"/>
</dbReference>
<accession>A0A481YWF1</accession>
<evidence type="ECO:0000256" key="2">
    <source>
        <dbReference type="ARBA" id="ARBA00022540"/>
    </source>
</evidence>
<keyword evidence="2 6" id="KW-0396">Initiation factor</keyword>
<dbReference type="SMART" id="SM00316">
    <property type="entry name" value="S1"/>
    <property type="match status" value="1"/>
</dbReference>
<dbReference type="Pfam" id="PF00575">
    <property type="entry name" value="S1"/>
    <property type="match status" value="1"/>
</dbReference>
<keyword evidence="3" id="KW-0648">Protein biosynthesis</keyword>
<gene>
    <name evidence="6" type="ORF">LCMAC201_01230</name>
</gene>
<dbReference type="InterPro" id="IPR003029">
    <property type="entry name" value="S1_domain"/>
</dbReference>
<dbReference type="PANTHER" id="PTHR10602">
    <property type="entry name" value="EUKARYOTIC TRANSLATION INITIATION FACTOR 2 SUBUNIT 1"/>
    <property type="match status" value="1"/>
</dbReference>
<protein>
    <submittedName>
        <fullName evidence="6">Translation initiation factor 2, alpha subunit</fullName>
    </submittedName>
</protein>
<feature type="compositionally biased region" description="Polar residues" evidence="4">
    <location>
        <begin position="105"/>
        <end position="117"/>
    </location>
</feature>
<feature type="domain" description="S1 motif" evidence="5">
    <location>
        <begin position="16"/>
        <end position="86"/>
    </location>
</feature>
<evidence type="ECO:0000256" key="4">
    <source>
        <dbReference type="SAM" id="MobiDB-lite"/>
    </source>
</evidence>
<dbReference type="SUPFAM" id="SSF50249">
    <property type="entry name" value="Nucleic acid-binding proteins"/>
    <property type="match status" value="1"/>
</dbReference>
<dbReference type="GO" id="GO:0043022">
    <property type="term" value="F:ribosome binding"/>
    <property type="evidence" value="ECO:0007669"/>
    <property type="project" value="TreeGrafter"/>
</dbReference>
<dbReference type="CDD" id="cd04452">
    <property type="entry name" value="S1_IF2_alpha"/>
    <property type="match status" value="1"/>
</dbReference>
<reference evidence="6" key="1">
    <citation type="journal article" date="2019" name="MBio">
        <title>Virus Genomes from Deep Sea Sediments Expand the Ocean Megavirome and Support Independent Origins of Viral Gigantism.</title>
        <authorList>
            <person name="Backstrom D."/>
            <person name="Yutin N."/>
            <person name="Jorgensen S.L."/>
            <person name="Dharamshi J."/>
            <person name="Homa F."/>
            <person name="Zaremba-Niedwiedzka K."/>
            <person name="Spang A."/>
            <person name="Wolf Y.I."/>
            <person name="Koonin E.V."/>
            <person name="Ettema T.J."/>
        </authorList>
    </citation>
    <scope>NUCLEOTIDE SEQUENCE</scope>
</reference>
<dbReference type="PANTHER" id="PTHR10602:SF0">
    <property type="entry name" value="EUKARYOTIC TRANSLATION INITIATION FACTOR 2 SUBUNIT 1"/>
    <property type="match status" value="1"/>
</dbReference>